<sequence length="259" mass="28654">MAMDDIVPVTIHDEKKRKSGDAERPVQTDLASLDADKQSAVASSSVHPSKRQAGHHRSSSAHHQAPSPALPKKSPPPPSPYMNTAHSPGSSSLDGSTAGRRGSLPPLLKIYTGNYPNAQTSPVQQKQRSSPFTTHLPTLPEKGSISIQINQPGKTDLTRHLIQPQHHHLLKNVLYILSWYFFSTSLSLYNKNLMGKDHFNFQLPLLVSAIHAGLHSIITFFMITFDGDRWRGEPKSQQGPPHHPSTYDYFHKVVSQSSK</sequence>
<evidence type="ECO:0000256" key="1">
    <source>
        <dbReference type="SAM" id="MobiDB-lite"/>
    </source>
</evidence>
<evidence type="ECO:0000313" key="3">
    <source>
        <dbReference type="EMBL" id="ORX61417.1"/>
    </source>
</evidence>
<evidence type="ECO:0000313" key="4">
    <source>
        <dbReference type="Proteomes" id="UP000242146"/>
    </source>
</evidence>
<dbReference type="AlphaFoldDB" id="A0A1X2GTS9"/>
<feature type="compositionally biased region" description="Polar residues" evidence="1">
    <location>
        <begin position="81"/>
        <end position="95"/>
    </location>
</feature>
<name>A0A1X2GTS9_9FUNG</name>
<comment type="caution">
    <text evidence="3">The sequence shown here is derived from an EMBL/GenBank/DDBJ whole genome shotgun (WGS) entry which is preliminary data.</text>
</comment>
<feature type="compositionally biased region" description="Basic and acidic residues" evidence="1">
    <location>
        <begin position="11"/>
        <end position="26"/>
    </location>
</feature>
<organism evidence="3 4">
    <name type="scientific">Hesseltinella vesiculosa</name>
    <dbReference type="NCBI Taxonomy" id="101127"/>
    <lineage>
        <taxon>Eukaryota</taxon>
        <taxon>Fungi</taxon>
        <taxon>Fungi incertae sedis</taxon>
        <taxon>Mucoromycota</taxon>
        <taxon>Mucoromycotina</taxon>
        <taxon>Mucoromycetes</taxon>
        <taxon>Mucorales</taxon>
        <taxon>Cunninghamellaceae</taxon>
        <taxon>Hesseltinella</taxon>
    </lineage>
</organism>
<keyword evidence="2" id="KW-0812">Transmembrane</keyword>
<proteinExistence type="predicted"/>
<evidence type="ECO:0000256" key="2">
    <source>
        <dbReference type="SAM" id="Phobius"/>
    </source>
</evidence>
<feature type="transmembrane region" description="Helical" evidence="2">
    <location>
        <begin position="201"/>
        <end position="225"/>
    </location>
</feature>
<dbReference type="OrthoDB" id="2288919at2759"/>
<feature type="transmembrane region" description="Helical" evidence="2">
    <location>
        <begin position="169"/>
        <end position="189"/>
    </location>
</feature>
<dbReference type="EMBL" id="MCGT01000003">
    <property type="protein sequence ID" value="ORX61417.1"/>
    <property type="molecule type" value="Genomic_DNA"/>
</dbReference>
<keyword evidence="2" id="KW-1133">Transmembrane helix</keyword>
<keyword evidence="2" id="KW-0472">Membrane</keyword>
<feature type="compositionally biased region" description="Low complexity" evidence="1">
    <location>
        <begin position="61"/>
        <end position="72"/>
    </location>
</feature>
<dbReference type="Proteomes" id="UP000242146">
    <property type="component" value="Unassembled WGS sequence"/>
</dbReference>
<feature type="compositionally biased region" description="Basic residues" evidence="1">
    <location>
        <begin position="48"/>
        <end position="60"/>
    </location>
</feature>
<feature type="region of interest" description="Disordered" evidence="1">
    <location>
        <begin position="1"/>
        <end position="140"/>
    </location>
</feature>
<protein>
    <submittedName>
        <fullName evidence="3">Uncharacterized protein</fullName>
    </submittedName>
</protein>
<keyword evidence="4" id="KW-1185">Reference proteome</keyword>
<dbReference type="STRING" id="101127.A0A1X2GTS9"/>
<feature type="compositionally biased region" description="Polar residues" evidence="1">
    <location>
        <begin position="114"/>
        <end position="136"/>
    </location>
</feature>
<gene>
    <name evidence="3" type="ORF">DM01DRAFT_1122166</name>
</gene>
<accession>A0A1X2GTS9</accession>
<reference evidence="3 4" key="1">
    <citation type="submission" date="2016-07" db="EMBL/GenBank/DDBJ databases">
        <title>Pervasive Adenine N6-methylation of Active Genes in Fungi.</title>
        <authorList>
            <consortium name="DOE Joint Genome Institute"/>
            <person name="Mondo S.J."/>
            <person name="Dannebaum R.O."/>
            <person name="Kuo R.C."/>
            <person name="Labutti K."/>
            <person name="Haridas S."/>
            <person name="Kuo A."/>
            <person name="Salamov A."/>
            <person name="Ahrendt S.R."/>
            <person name="Lipzen A."/>
            <person name="Sullivan W."/>
            <person name="Andreopoulos W.B."/>
            <person name="Clum A."/>
            <person name="Lindquist E."/>
            <person name="Daum C."/>
            <person name="Ramamoorthy G.K."/>
            <person name="Gryganskyi A."/>
            <person name="Culley D."/>
            <person name="Magnuson J.K."/>
            <person name="James T.Y."/>
            <person name="O'Malley M.A."/>
            <person name="Stajich J.E."/>
            <person name="Spatafora J.W."/>
            <person name="Visel A."/>
            <person name="Grigoriev I.V."/>
        </authorList>
    </citation>
    <scope>NUCLEOTIDE SEQUENCE [LARGE SCALE GENOMIC DNA]</scope>
    <source>
        <strain evidence="3 4">NRRL 3301</strain>
    </source>
</reference>